<reference evidence="8" key="1">
    <citation type="journal article" date="2013" name="Science">
        <title>The Amborella genome and the evolution of flowering plants.</title>
        <authorList>
            <consortium name="Amborella Genome Project"/>
        </authorList>
    </citation>
    <scope>NUCLEOTIDE SEQUENCE [LARGE SCALE GENOMIC DNA]</scope>
</reference>
<keyword evidence="2" id="KW-0805">Transcription regulation</keyword>
<dbReference type="EMBL" id="KI394293">
    <property type="protein sequence ID" value="ERN04247.1"/>
    <property type="molecule type" value="Genomic_DNA"/>
</dbReference>
<sequence>MGMNSYEELRNQRLQENLKRFKDLGLQSVSLDLSEASKSETKTIQRTVKPRSKGSDEEFMILRRSSRASKNPVPVYHEVGTILPRYRMRFARKSSRGGDIRYASDEERIYAFKKAEKLQSNLKSGHPSFVKPMVRSHVSSCFWLGLPSKFCRGHLPRKDSTMILEDGDGLEFETNYIASREGLSGGWKGFAVDHKLDDGDALVFELIEPTKFKVYIIKVSEYNNEEKEKPTGSTKKTKCESRKKYNWTDNDNVYSFETEVTRETQSAQRAERAAKRRCATSLQKIIP</sequence>
<dbReference type="STRING" id="13333.W1P328"/>
<dbReference type="SUPFAM" id="SSF101936">
    <property type="entry name" value="DNA-binding pseudobarrel domain"/>
    <property type="match status" value="1"/>
</dbReference>
<proteinExistence type="predicted"/>
<accession>W1P328</accession>
<keyword evidence="4" id="KW-0804">Transcription</keyword>
<dbReference type="Proteomes" id="UP000017836">
    <property type="component" value="Unassembled WGS sequence"/>
</dbReference>
<name>W1P328_AMBTC</name>
<organism evidence="7 8">
    <name type="scientific">Amborella trichopoda</name>
    <dbReference type="NCBI Taxonomy" id="13333"/>
    <lineage>
        <taxon>Eukaryota</taxon>
        <taxon>Viridiplantae</taxon>
        <taxon>Streptophyta</taxon>
        <taxon>Embryophyta</taxon>
        <taxon>Tracheophyta</taxon>
        <taxon>Spermatophyta</taxon>
        <taxon>Magnoliopsida</taxon>
        <taxon>Amborellales</taxon>
        <taxon>Amborellaceae</taxon>
        <taxon>Amborella</taxon>
    </lineage>
</organism>
<dbReference type="OMA" id="KMASCQA"/>
<dbReference type="InterPro" id="IPR015300">
    <property type="entry name" value="DNA-bd_pseudobarrel_sf"/>
</dbReference>
<comment type="subcellular location">
    <subcellularLocation>
        <location evidence="1">Nucleus</location>
    </subcellularLocation>
</comment>
<dbReference type="HOGENOM" id="CLU_058918_0_0_1"/>
<evidence type="ECO:0000313" key="7">
    <source>
        <dbReference type="EMBL" id="ERN04247.1"/>
    </source>
</evidence>
<dbReference type="Pfam" id="PF02362">
    <property type="entry name" value="B3"/>
    <property type="match status" value="1"/>
</dbReference>
<dbReference type="GO" id="GO:0005634">
    <property type="term" value="C:nucleus"/>
    <property type="evidence" value="ECO:0007669"/>
    <property type="project" value="UniProtKB-SubCell"/>
</dbReference>
<dbReference type="CDD" id="cd10017">
    <property type="entry name" value="B3_DNA"/>
    <property type="match status" value="1"/>
</dbReference>
<keyword evidence="5" id="KW-0539">Nucleus</keyword>
<dbReference type="PANTHER" id="PTHR31391">
    <property type="entry name" value="B3 DOMAIN-CONTAINING PROTEIN OS11G0197600-RELATED"/>
    <property type="match status" value="1"/>
</dbReference>
<evidence type="ECO:0000256" key="1">
    <source>
        <dbReference type="ARBA" id="ARBA00004123"/>
    </source>
</evidence>
<dbReference type="KEGG" id="atr:18432402"/>
<dbReference type="GO" id="GO:0003677">
    <property type="term" value="F:DNA binding"/>
    <property type="evidence" value="ECO:0007669"/>
    <property type="project" value="UniProtKB-KW"/>
</dbReference>
<evidence type="ECO:0000256" key="2">
    <source>
        <dbReference type="ARBA" id="ARBA00023015"/>
    </source>
</evidence>
<evidence type="ECO:0000256" key="3">
    <source>
        <dbReference type="ARBA" id="ARBA00023125"/>
    </source>
</evidence>
<dbReference type="SMART" id="SM01019">
    <property type="entry name" value="B3"/>
    <property type="match status" value="1"/>
</dbReference>
<feature type="domain" description="TF-B3" evidence="6">
    <location>
        <begin position="129"/>
        <end position="220"/>
    </location>
</feature>
<evidence type="ECO:0000256" key="5">
    <source>
        <dbReference type="ARBA" id="ARBA00023242"/>
    </source>
</evidence>
<dbReference type="InterPro" id="IPR003340">
    <property type="entry name" value="B3_DNA-bd"/>
</dbReference>
<dbReference type="Gene3D" id="2.40.330.10">
    <property type="entry name" value="DNA-binding pseudobarrel domain"/>
    <property type="match status" value="1"/>
</dbReference>
<evidence type="ECO:0000259" key="6">
    <source>
        <dbReference type="PROSITE" id="PS50863"/>
    </source>
</evidence>
<dbReference type="OrthoDB" id="1909330at2759"/>
<dbReference type="PANTHER" id="PTHR31391:SF3">
    <property type="entry name" value="B3 DOMAIN-CONTAINING PROTEIN OS05G0481400"/>
    <property type="match status" value="1"/>
</dbReference>
<dbReference type="eggNOG" id="KOG1216">
    <property type="taxonomic scope" value="Eukaryota"/>
</dbReference>
<protein>
    <recommendedName>
        <fullName evidence="6">TF-B3 domain-containing protein</fullName>
    </recommendedName>
</protein>
<dbReference type="PROSITE" id="PS50863">
    <property type="entry name" value="B3"/>
    <property type="match status" value="1"/>
</dbReference>
<keyword evidence="3" id="KW-0238">DNA-binding</keyword>
<evidence type="ECO:0000256" key="4">
    <source>
        <dbReference type="ARBA" id="ARBA00023163"/>
    </source>
</evidence>
<keyword evidence="8" id="KW-1185">Reference proteome</keyword>
<evidence type="ECO:0000313" key="8">
    <source>
        <dbReference type="Proteomes" id="UP000017836"/>
    </source>
</evidence>
<dbReference type="Gramene" id="ERN04247">
    <property type="protein sequence ID" value="ERN04247"/>
    <property type="gene ID" value="AMTR_s00077p00151100"/>
</dbReference>
<dbReference type="AlphaFoldDB" id="W1P328"/>
<gene>
    <name evidence="7" type="ORF">AMTR_s00077p00151100</name>
</gene>
<dbReference type="InterPro" id="IPR044837">
    <property type="entry name" value="REM16-like"/>
</dbReference>